<dbReference type="AlphaFoldDB" id="A0AA38LBE7"/>
<accession>A0AA38LBE7</accession>
<feature type="non-terminal residue" evidence="1">
    <location>
        <position position="1"/>
    </location>
</feature>
<keyword evidence="2" id="KW-1185">Reference proteome</keyword>
<dbReference type="EMBL" id="JAHRHJ020000004">
    <property type="protein sequence ID" value="KAH9318588.1"/>
    <property type="molecule type" value="Genomic_DNA"/>
</dbReference>
<name>A0AA38LBE7_TAXCH</name>
<dbReference type="Proteomes" id="UP000824469">
    <property type="component" value="Unassembled WGS sequence"/>
</dbReference>
<evidence type="ECO:0000313" key="2">
    <source>
        <dbReference type="Proteomes" id="UP000824469"/>
    </source>
</evidence>
<comment type="caution">
    <text evidence="1">The sequence shown here is derived from an EMBL/GenBank/DDBJ whole genome shotgun (WGS) entry which is preliminary data.</text>
</comment>
<evidence type="ECO:0000313" key="1">
    <source>
        <dbReference type="EMBL" id="KAH9318588.1"/>
    </source>
</evidence>
<organism evidence="1 2">
    <name type="scientific">Taxus chinensis</name>
    <name type="common">Chinese yew</name>
    <name type="synonym">Taxus wallichiana var. chinensis</name>
    <dbReference type="NCBI Taxonomy" id="29808"/>
    <lineage>
        <taxon>Eukaryota</taxon>
        <taxon>Viridiplantae</taxon>
        <taxon>Streptophyta</taxon>
        <taxon>Embryophyta</taxon>
        <taxon>Tracheophyta</taxon>
        <taxon>Spermatophyta</taxon>
        <taxon>Pinopsida</taxon>
        <taxon>Pinidae</taxon>
        <taxon>Conifers II</taxon>
        <taxon>Cupressales</taxon>
        <taxon>Taxaceae</taxon>
        <taxon>Taxus</taxon>
    </lineage>
</organism>
<proteinExistence type="predicted"/>
<gene>
    <name evidence="1" type="ORF">KI387_020357</name>
</gene>
<protein>
    <submittedName>
        <fullName evidence="1">Uncharacterized protein</fullName>
    </submittedName>
</protein>
<reference evidence="1 2" key="1">
    <citation type="journal article" date="2021" name="Nat. Plants">
        <title>The Taxus genome provides insights into paclitaxel biosynthesis.</title>
        <authorList>
            <person name="Xiong X."/>
            <person name="Gou J."/>
            <person name="Liao Q."/>
            <person name="Li Y."/>
            <person name="Zhou Q."/>
            <person name="Bi G."/>
            <person name="Li C."/>
            <person name="Du R."/>
            <person name="Wang X."/>
            <person name="Sun T."/>
            <person name="Guo L."/>
            <person name="Liang H."/>
            <person name="Lu P."/>
            <person name="Wu Y."/>
            <person name="Zhang Z."/>
            <person name="Ro D.K."/>
            <person name="Shang Y."/>
            <person name="Huang S."/>
            <person name="Yan J."/>
        </authorList>
    </citation>
    <scope>NUCLEOTIDE SEQUENCE [LARGE SCALE GENOMIC DNA]</scope>
    <source>
        <strain evidence="1">Ta-2019</strain>
    </source>
</reference>
<feature type="non-terminal residue" evidence="1">
    <location>
        <position position="88"/>
    </location>
</feature>
<sequence length="88" mass="10044">RSLSFVLRGRCVVLGLTEMETPTQASAITSLAFTHKEDNWKTEIPLLVEEAKKLPWDGIRDVEQRDQALCSIIIIMEQREQRDESSGE</sequence>